<evidence type="ECO:0000259" key="6">
    <source>
        <dbReference type="Pfam" id="PF14464"/>
    </source>
</evidence>
<dbReference type="Gene3D" id="3.40.140.10">
    <property type="entry name" value="Cytidine Deaminase, domain 2"/>
    <property type="match status" value="1"/>
</dbReference>
<dbReference type="STRING" id="1173020.Cha6605_1386"/>
<keyword evidence="4" id="KW-0862">Zinc</keyword>
<evidence type="ECO:0000313" key="7">
    <source>
        <dbReference type="EMBL" id="AFY92564.1"/>
    </source>
</evidence>
<name>K9UED2_CHAP6</name>
<keyword evidence="3" id="KW-0378">Hydrolase</keyword>
<dbReference type="InterPro" id="IPR051929">
    <property type="entry name" value="VirAsm_ModProt"/>
</dbReference>
<evidence type="ECO:0000256" key="1">
    <source>
        <dbReference type="ARBA" id="ARBA00022670"/>
    </source>
</evidence>
<dbReference type="SUPFAM" id="SSF102712">
    <property type="entry name" value="JAB1/MPN domain"/>
    <property type="match status" value="1"/>
</dbReference>
<dbReference type="PANTHER" id="PTHR34858">
    <property type="entry name" value="CYSO-CYSTEINE PEPTIDASE"/>
    <property type="match status" value="1"/>
</dbReference>
<dbReference type="GO" id="GO:0006508">
    <property type="term" value="P:proteolysis"/>
    <property type="evidence" value="ECO:0007669"/>
    <property type="project" value="UniProtKB-KW"/>
</dbReference>
<dbReference type="GO" id="GO:0008270">
    <property type="term" value="F:zinc ion binding"/>
    <property type="evidence" value="ECO:0007669"/>
    <property type="project" value="TreeGrafter"/>
</dbReference>
<keyword evidence="5" id="KW-0482">Metalloprotease</keyword>
<dbReference type="AlphaFoldDB" id="K9UED2"/>
<dbReference type="HOGENOM" id="CLU_116765_3_0_3"/>
<evidence type="ECO:0000256" key="4">
    <source>
        <dbReference type="ARBA" id="ARBA00022833"/>
    </source>
</evidence>
<dbReference type="InterPro" id="IPR028090">
    <property type="entry name" value="JAB_dom_prok"/>
</dbReference>
<reference evidence="7 8" key="1">
    <citation type="submission" date="2012-05" db="EMBL/GenBank/DDBJ databases">
        <title>Finished chromosome of genome of Chamaesiphon sp. PCC 6605.</title>
        <authorList>
            <consortium name="US DOE Joint Genome Institute"/>
            <person name="Gugger M."/>
            <person name="Coursin T."/>
            <person name="Rippka R."/>
            <person name="Tandeau De Marsac N."/>
            <person name="Huntemann M."/>
            <person name="Wei C.-L."/>
            <person name="Han J."/>
            <person name="Detter J.C."/>
            <person name="Han C."/>
            <person name="Tapia R."/>
            <person name="Chen A."/>
            <person name="Kyrpides N."/>
            <person name="Mavromatis K."/>
            <person name="Markowitz V."/>
            <person name="Szeto E."/>
            <person name="Ivanova N."/>
            <person name="Pagani I."/>
            <person name="Pati A."/>
            <person name="Goodwin L."/>
            <person name="Nordberg H.P."/>
            <person name="Cantor M.N."/>
            <person name="Hua S.X."/>
            <person name="Woyke T."/>
            <person name="Kerfeld C.A."/>
        </authorList>
    </citation>
    <scope>NUCLEOTIDE SEQUENCE [LARGE SCALE GENOMIC DNA]</scope>
    <source>
        <strain evidence="8">ATCC 27169 / PCC 6605</strain>
    </source>
</reference>
<feature type="domain" description="JAB" evidence="6">
    <location>
        <begin position="22"/>
        <end position="122"/>
    </location>
</feature>
<keyword evidence="1 7" id="KW-0645">Protease</keyword>
<dbReference type="PANTHER" id="PTHR34858:SF1">
    <property type="entry name" value="CYSO-CYSTEINE PEPTIDASE"/>
    <property type="match status" value="1"/>
</dbReference>
<sequence>MQYLYTLDQDSIRELDDILSTDLVAKIYAQAHSSYPDECCGLLLKQGIRPCTNILNDLHKADPLTYPRNAAEGFVFSSEDALFLSKNINSDNPVKIIYHSHPDVGAYFSDEDKQNALFDGEPIYPVDHLVIDVQSSGVVCSKLFRFINGDYKLIAILPGNNDK</sequence>
<evidence type="ECO:0000313" key="8">
    <source>
        <dbReference type="Proteomes" id="UP000010366"/>
    </source>
</evidence>
<evidence type="ECO:0000256" key="5">
    <source>
        <dbReference type="ARBA" id="ARBA00023049"/>
    </source>
</evidence>
<dbReference type="OrthoDB" id="9802958at2"/>
<evidence type="ECO:0000256" key="3">
    <source>
        <dbReference type="ARBA" id="ARBA00022801"/>
    </source>
</evidence>
<dbReference type="Pfam" id="PF14464">
    <property type="entry name" value="Prok-JAB"/>
    <property type="match status" value="1"/>
</dbReference>
<keyword evidence="8" id="KW-1185">Reference proteome</keyword>
<gene>
    <name evidence="7" type="ORF">Cha6605_1386</name>
</gene>
<dbReference type="GO" id="GO:0008235">
    <property type="term" value="F:metalloexopeptidase activity"/>
    <property type="evidence" value="ECO:0007669"/>
    <property type="project" value="TreeGrafter"/>
</dbReference>
<organism evidence="7 8">
    <name type="scientific">Chamaesiphon minutus (strain ATCC 27169 / PCC 6605)</name>
    <dbReference type="NCBI Taxonomy" id="1173020"/>
    <lineage>
        <taxon>Bacteria</taxon>
        <taxon>Bacillati</taxon>
        <taxon>Cyanobacteriota</taxon>
        <taxon>Cyanophyceae</taxon>
        <taxon>Gomontiellales</taxon>
        <taxon>Chamaesiphonaceae</taxon>
        <taxon>Chamaesiphon</taxon>
    </lineage>
</organism>
<dbReference type="KEGG" id="cmp:Cha6605_1386"/>
<dbReference type="RefSeq" id="WP_015158747.1">
    <property type="nucleotide sequence ID" value="NC_019697.1"/>
</dbReference>
<proteinExistence type="predicted"/>
<dbReference type="Proteomes" id="UP000010366">
    <property type="component" value="Chromosome"/>
</dbReference>
<protein>
    <submittedName>
        <fullName evidence="7">Putative metal-dependent protease of the PAD1/JAB1 superfamily</fullName>
    </submittedName>
</protein>
<keyword evidence="2" id="KW-0479">Metal-binding</keyword>
<dbReference type="EMBL" id="CP003600">
    <property type="protein sequence ID" value="AFY92564.1"/>
    <property type="molecule type" value="Genomic_DNA"/>
</dbReference>
<evidence type="ECO:0000256" key="2">
    <source>
        <dbReference type="ARBA" id="ARBA00022723"/>
    </source>
</evidence>
<accession>K9UED2</accession>
<dbReference type="eggNOG" id="COG1310">
    <property type="taxonomic scope" value="Bacteria"/>
</dbReference>